<dbReference type="AlphaFoldDB" id="A0AAV4VA84"/>
<protein>
    <submittedName>
        <fullName evidence="2">Uncharacterized protein</fullName>
    </submittedName>
</protein>
<gene>
    <name evidence="2" type="ORF">CEXT_791781</name>
</gene>
<proteinExistence type="predicted"/>
<reference evidence="2 3" key="1">
    <citation type="submission" date="2021-06" db="EMBL/GenBank/DDBJ databases">
        <title>Caerostris extrusa draft genome.</title>
        <authorList>
            <person name="Kono N."/>
            <person name="Arakawa K."/>
        </authorList>
    </citation>
    <scope>NUCLEOTIDE SEQUENCE [LARGE SCALE GENOMIC DNA]</scope>
</reference>
<organism evidence="2 3">
    <name type="scientific">Caerostris extrusa</name>
    <name type="common">Bark spider</name>
    <name type="synonym">Caerostris bankana</name>
    <dbReference type="NCBI Taxonomy" id="172846"/>
    <lineage>
        <taxon>Eukaryota</taxon>
        <taxon>Metazoa</taxon>
        <taxon>Ecdysozoa</taxon>
        <taxon>Arthropoda</taxon>
        <taxon>Chelicerata</taxon>
        <taxon>Arachnida</taxon>
        <taxon>Araneae</taxon>
        <taxon>Araneomorphae</taxon>
        <taxon>Entelegynae</taxon>
        <taxon>Araneoidea</taxon>
        <taxon>Araneidae</taxon>
        <taxon>Caerostris</taxon>
    </lineage>
</organism>
<evidence type="ECO:0000313" key="3">
    <source>
        <dbReference type="Proteomes" id="UP001054945"/>
    </source>
</evidence>
<evidence type="ECO:0000256" key="1">
    <source>
        <dbReference type="SAM" id="MobiDB-lite"/>
    </source>
</evidence>
<keyword evidence="3" id="KW-1185">Reference proteome</keyword>
<comment type="caution">
    <text evidence="2">The sequence shown here is derived from an EMBL/GenBank/DDBJ whole genome shotgun (WGS) entry which is preliminary data.</text>
</comment>
<feature type="region of interest" description="Disordered" evidence="1">
    <location>
        <begin position="90"/>
        <end position="117"/>
    </location>
</feature>
<dbReference type="Proteomes" id="UP001054945">
    <property type="component" value="Unassembled WGS sequence"/>
</dbReference>
<sequence>MSPGASGPSKSGGGFVKVDSFILSERQSGRLKRCFFNPGEVWGKGEQLATRCFVTRGPLWEICGVKRLRYRGRCAKEWFWVIVSRENSAHHEAKEKGPTDGKDNYLSPDASGPSKSEGGFVKVDSFILPERQSGRLKRCFFNLGEVWGRRSISDAMFCHTGSPPGNLWSEKIKLSGQVRKRTSFGLFCHVSSMDVLNKNSDYAG</sequence>
<accession>A0AAV4VA84</accession>
<evidence type="ECO:0000313" key="2">
    <source>
        <dbReference type="EMBL" id="GIY66405.1"/>
    </source>
</evidence>
<name>A0AAV4VA84_CAEEX</name>
<feature type="compositionally biased region" description="Basic and acidic residues" evidence="1">
    <location>
        <begin position="90"/>
        <end position="103"/>
    </location>
</feature>
<dbReference type="EMBL" id="BPLR01014113">
    <property type="protein sequence ID" value="GIY66405.1"/>
    <property type="molecule type" value="Genomic_DNA"/>
</dbReference>